<feature type="coiled-coil region" evidence="2">
    <location>
        <begin position="216"/>
        <end position="250"/>
    </location>
</feature>
<accession>A0AAV9W5K5</accession>
<evidence type="ECO:0000256" key="1">
    <source>
        <dbReference type="ARBA" id="ARBA00022737"/>
    </source>
</evidence>
<gene>
    <name evidence="5" type="ORF">TWF481_007904</name>
</gene>
<keyword evidence="2" id="KW-0175">Coiled coil</keyword>
<protein>
    <recommendedName>
        <fullName evidence="7">NACHT domain-containing protein</fullName>
    </recommendedName>
</protein>
<evidence type="ECO:0008006" key="7">
    <source>
        <dbReference type="Google" id="ProtNLM"/>
    </source>
</evidence>
<dbReference type="InterPro" id="IPR056884">
    <property type="entry name" value="NPHP3-like_N"/>
</dbReference>
<sequence length="535" mass="60945">MSGPFRDPWELAKERFKEGLTDEEKSQFNDVKPEEVLYAASAAQKRAGSDSKAWYMASKMMPLVDAIHQYGAALDVISNTQSGILCPLWGGIRVVLTIAESFGKYHGKLLDMFERIGDVLPRFDSYAKLFPSQAYLLHALSLVYLDILLFCAASKQVFLEGRKKYKKTNKIFSPSLKVGMKLLWKPFEAQFGHFMDNFRRHKANVEREAGLAHMIESSREREAQGQERQLEQAERNLARQKRIEEEKRRKKARWYLILSKLCPCGYEKKMQDSQGARHKGTCSWIKDCDNYKSWVASAQSSVLWAHGKAGCGKTILSGWVYEDQLKIVGNANDAIVLSYVCNFKEPISLLATTIIESYIKQILLSLGQAKAPEGLLEELELAVQGSKSLDFDTAVGIFFSFARIFNKMRVVLDGIDECGAHSKEDIFRWIARAHQFPDTQISLYVSSRTDIEIKHRLERYPSISLSDSQPASDLTQYIVEQVEILRTKGDLELGAPDLYQKIVEKLKVKSDGMFLWVALQLKVKAPWDYDRPRPP</sequence>
<keyword evidence="1" id="KW-0677">Repeat</keyword>
<dbReference type="EMBL" id="JAVHJL010000005">
    <property type="protein sequence ID" value="KAK6502864.1"/>
    <property type="molecule type" value="Genomic_DNA"/>
</dbReference>
<dbReference type="InterPro" id="IPR027417">
    <property type="entry name" value="P-loop_NTPase"/>
</dbReference>
<dbReference type="Pfam" id="PF24809">
    <property type="entry name" value="DUF7708"/>
    <property type="match status" value="1"/>
</dbReference>
<dbReference type="PANTHER" id="PTHR10039:SF14">
    <property type="entry name" value="NACHT DOMAIN-CONTAINING PROTEIN"/>
    <property type="match status" value="1"/>
</dbReference>
<feature type="domain" description="DUF7708" evidence="3">
    <location>
        <begin position="64"/>
        <end position="215"/>
    </location>
</feature>
<dbReference type="PANTHER" id="PTHR10039">
    <property type="entry name" value="AMELOGENIN"/>
    <property type="match status" value="1"/>
</dbReference>
<dbReference type="Proteomes" id="UP001370758">
    <property type="component" value="Unassembled WGS sequence"/>
</dbReference>
<comment type="caution">
    <text evidence="5">The sequence shown here is derived from an EMBL/GenBank/DDBJ whole genome shotgun (WGS) entry which is preliminary data.</text>
</comment>
<dbReference type="AlphaFoldDB" id="A0AAV9W5K5"/>
<reference evidence="5 6" key="1">
    <citation type="submission" date="2023-08" db="EMBL/GenBank/DDBJ databases">
        <authorList>
            <person name="Palmer J.M."/>
        </authorList>
    </citation>
    <scope>NUCLEOTIDE SEQUENCE [LARGE SCALE GENOMIC DNA]</scope>
    <source>
        <strain evidence="5 6">TWF481</strain>
    </source>
</reference>
<evidence type="ECO:0000313" key="6">
    <source>
        <dbReference type="Proteomes" id="UP001370758"/>
    </source>
</evidence>
<feature type="domain" description="Nephrocystin 3-like N-terminal" evidence="4">
    <location>
        <begin position="280"/>
        <end position="448"/>
    </location>
</feature>
<dbReference type="Gene3D" id="3.40.50.300">
    <property type="entry name" value="P-loop containing nucleotide triphosphate hydrolases"/>
    <property type="match status" value="1"/>
</dbReference>
<dbReference type="InterPro" id="IPR056125">
    <property type="entry name" value="DUF7708"/>
</dbReference>
<dbReference type="Pfam" id="PF24883">
    <property type="entry name" value="NPHP3_N"/>
    <property type="match status" value="1"/>
</dbReference>
<evidence type="ECO:0000259" key="3">
    <source>
        <dbReference type="Pfam" id="PF24809"/>
    </source>
</evidence>
<evidence type="ECO:0000313" key="5">
    <source>
        <dbReference type="EMBL" id="KAK6502864.1"/>
    </source>
</evidence>
<proteinExistence type="predicted"/>
<organism evidence="5 6">
    <name type="scientific">Arthrobotrys musiformis</name>
    <dbReference type="NCBI Taxonomy" id="47236"/>
    <lineage>
        <taxon>Eukaryota</taxon>
        <taxon>Fungi</taxon>
        <taxon>Dikarya</taxon>
        <taxon>Ascomycota</taxon>
        <taxon>Pezizomycotina</taxon>
        <taxon>Orbiliomycetes</taxon>
        <taxon>Orbiliales</taxon>
        <taxon>Orbiliaceae</taxon>
        <taxon>Arthrobotrys</taxon>
    </lineage>
</organism>
<name>A0AAV9W5K5_9PEZI</name>
<evidence type="ECO:0000259" key="4">
    <source>
        <dbReference type="Pfam" id="PF24883"/>
    </source>
</evidence>
<evidence type="ECO:0000256" key="2">
    <source>
        <dbReference type="SAM" id="Coils"/>
    </source>
</evidence>
<keyword evidence="6" id="KW-1185">Reference proteome</keyword>